<organism evidence="2 3">
    <name type="scientific">Comamonas antarctica</name>
    <dbReference type="NCBI Taxonomy" id="2743470"/>
    <lineage>
        <taxon>Bacteria</taxon>
        <taxon>Pseudomonadati</taxon>
        <taxon>Pseudomonadota</taxon>
        <taxon>Betaproteobacteria</taxon>
        <taxon>Burkholderiales</taxon>
        <taxon>Comamonadaceae</taxon>
        <taxon>Comamonas</taxon>
    </lineage>
</organism>
<dbReference type="SUPFAM" id="SSF47781">
    <property type="entry name" value="RuvA domain 2-like"/>
    <property type="match status" value="1"/>
</dbReference>
<gene>
    <name evidence="2" type="ORF">HUK68_07640</name>
</gene>
<protein>
    <submittedName>
        <fullName evidence="2">Helix-hairpin-helix domain-containing protein</fullName>
    </submittedName>
</protein>
<sequence>MFKPVLTTFAMLHAACVFAATDVNMATLAELDAIPGISPALSQRIIAQRDRAPFAGWPDLIARVHGIGSAAAARFSANGLTVNGKTFSGSSVLAAETSAAGPAPNSTKAD</sequence>
<feature type="chain" id="PRO_5027105100" evidence="1">
    <location>
        <begin position="20"/>
        <end position="110"/>
    </location>
</feature>
<keyword evidence="3" id="KW-1185">Reference proteome</keyword>
<evidence type="ECO:0000313" key="2">
    <source>
        <dbReference type="EMBL" id="QKV52771.1"/>
    </source>
</evidence>
<dbReference type="Proteomes" id="UP000509579">
    <property type="component" value="Chromosome"/>
</dbReference>
<dbReference type="Gene3D" id="1.10.150.320">
    <property type="entry name" value="Photosystem II 12 kDa extrinsic protein"/>
    <property type="match status" value="1"/>
</dbReference>
<reference evidence="2 3" key="1">
    <citation type="submission" date="2020-06" db="EMBL/GenBank/DDBJ databases">
        <title>Acidovorax antarctica sp. nov., isolated from Corinth ice sheet soil, Antarctic Fields Peninsula.</title>
        <authorList>
            <person name="Xu Q."/>
            <person name="Peng F."/>
        </authorList>
    </citation>
    <scope>NUCLEOTIDE SEQUENCE [LARGE SCALE GENOMIC DNA]</scope>
    <source>
        <strain evidence="2 3">16-35-5</strain>
    </source>
</reference>
<dbReference type="InterPro" id="IPR010994">
    <property type="entry name" value="RuvA_2-like"/>
</dbReference>
<evidence type="ECO:0000313" key="3">
    <source>
        <dbReference type="Proteomes" id="UP000509579"/>
    </source>
</evidence>
<proteinExistence type="predicted"/>
<accession>A0A6N1X0F3</accession>
<name>A0A6N1X0F3_9BURK</name>
<evidence type="ECO:0000256" key="1">
    <source>
        <dbReference type="SAM" id="SignalP"/>
    </source>
</evidence>
<keyword evidence="1" id="KW-0732">Signal</keyword>
<dbReference type="AlphaFoldDB" id="A0A6N1X0F3"/>
<dbReference type="EMBL" id="CP054840">
    <property type="protein sequence ID" value="QKV52771.1"/>
    <property type="molecule type" value="Genomic_DNA"/>
</dbReference>
<dbReference type="RefSeq" id="WP_175503648.1">
    <property type="nucleotide sequence ID" value="NZ_CAURQT010000007.1"/>
</dbReference>
<dbReference type="KEGG" id="aant:HUK68_07640"/>
<feature type="signal peptide" evidence="1">
    <location>
        <begin position="1"/>
        <end position="19"/>
    </location>
</feature>
<dbReference type="Pfam" id="PF12836">
    <property type="entry name" value="HHH_3"/>
    <property type="match status" value="1"/>
</dbReference>